<evidence type="ECO:0000256" key="5">
    <source>
        <dbReference type="ARBA" id="ARBA00023136"/>
    </source>
</evidence>
<protein>
    <submittedName>
        <fullName evidence="12">Morphology protein</fullName>
    </submittedName>
</protein>
<evidence type="ECO:0000256" key="1">
    <source>
        <dbReference type="ARBA" id="ARBA00004141"/>
    </source>
</evidence>
<dbReference type="AlphaFoldDB" id="B6K5Y5"/>
<feature type="compositionally biased region" description="Polar residues" evidence="8">
    <location>
        <begin position="489"/>
        <end position="501"/>
    </location>
</feature>
<feature type="domain" description="CBS" evidence="10">
    <location>
        <begin position="313"/>
        <end position="377"/>
    </location>
</feature>
<keyword evidence="6" id="KW-0129">CBS domain</keyword>
<evidence type="ECO:0000256" key="2">
    <source>
        <dbReference type="ARBA" id="ARBA00022692"/>
    </source>
</evidence>
<dbReference type="VEuPathDB" id="FungiDB:SJAG_04111"/>
<feature type="compositionally biased region" description="Basic residues" evidence="8">
    <location>
        <begin position="690"/>
        <end position="705"/>
    </location>
</feature>
<dbReference type="GO" id="GO:0016020">
    <property type="term" value="C:membrane"/>
    <property type="evidence" value="ECO:0007669"/>
    <property type="project" value="UniProtKB-SubCell"/>
</dbReference>
<keyword evidence="5 7" id="KW-0472">Membrane</keyword>
<dbReference type="GO" id="GO:0022857">
    <property type="term" value="F:transmembrane transporter activity"/>
    <property type="evidence" value="ECO:0000318"/>
    <property type="project" value="GO_Central"/>
</dbReference>
<dbReference type="Pfam" id="PF01595">
    <property type="entry name" value="CNNM"/>
    <property type="match status" value="1"/>
</dbReference>
<dbReference type="Gene3D" id="3.10.580.10">
    <property type="entry name" value="CBS-domain"/>
    <property type="match status" value="1"/>
</dbReference>
<dbReference type="JaponicusDB" id="SJAG_04111">
    <property type="gene designation" value="mam301"/>
</dbReference>
<dbReference type="InterPro" id="IPR046342">
    <property type="entry name" value="CBS_dom_sf"/>
</dbReference>
<keyword evidence="3" id="KW-0677">Repeat</keyword>
<evidence type="ECO:0000259" key="11">
    <source>
        <dbReference type="PROSITE" id="PS51846"/>
    </source>
</evidence>
<evidence type="ECO:0000313" key="14">
    <source>
        <dbReference type="Proteomes" id="UP000001744"/>
    </source>
</evidence>
<organism evidence="12 14">
    <name type="scientific">Schizosaccharomyces japonicus (strain yFS275 / FY16936)</name>
    <name type="common">Fission yeast</name>
    <dbReference type="NCBI Taxonomy" id="402676"/>
    <lineage>
        <taxon>Eukaryota</taxon>
        <taxon>Fungi</taxon>
        <taxon>Dikarya</taxon>
        <taxon>Ascomycota</taxon>
        <taxon>Taphrinomycotina</taxon>
        <taxon>Schizosaccharomycetes</taxon>
        <taxon>Schizosaccharomycetales</taxon>
        <taxon>Schizosaccharomycetaceae</taxon>
        <taxon>Schizosaccharomyces</taxon>
    </lineage>
</organism>
<accession>B6K5Y5</accession>
<dbReference type="SUPFAM" id="SSF54631">
    <property type="entry name" value="CBS-domain pair"/>
    <property type="match status" value="1"/>
</dbReference>
<dbReference type="FunFam" id="3.10.580.10:FF:000006">
    <property type="entry name" value="DUF21 and CBS domain protein"/>
    <property type="match status" value="1"/>
</dbReference>
<dbReference type="RefSeq" id="XP_002175232.2">
    <property type="nucleotide sequence ID" value="XM_002175196.2"/>
</dbReference>
<feature type="compositionally biased region" description="Polar residues" evidence="8">
    <location>
        <begin position="540"/>
        <end position="568"/>
    </location>
</feature>
<feature type="transmembrane region" description="Helical" evidence="9">
    <location>
        <begin position="111"/>
        <end position="132"/>
    </location>
</feature>
<name>B6K5Y5_SCHJY</name>
<dbReference type="STRING" id="402676.B6K5Y5"/>
<feature type="compositionally biased region" description="Basic and acidic residues" evidence="8">
    <location>
        <begin position="473"/>
        <end position="484"/>
    </location>
</feature>
<feature type="domain" description="CNNM transmembrane" evidence="11">
    <location>
        <begin position="48"/>
        <end position="231"/>
    </location>
</feature>
<dbReference type="PROSITE" id="PS51371">
    <property type="entry name" value="CBS"/>
    <property type="match status" value="1"/>
</dbReference>
<comment type="subcellular location">
    <subcellularLocation>
        <location evidence="1">Membrane</location>
        <topology evidence="1">Multi-pass membrane protein</topology>
    </subcellularLocation>
</comment>
<evidence type="ECO:0000256" key="7">
    <source>
        <dbReference type="PROSITE-ProRule" id="PRU01193"/>
    </source>
</evidence>
<dbReference type="InterPro" id="IPR002550">
    <property type="entry name" value="CNNM"/>
</dbReference>
<dbReference type="InterPro" id="IPR044751">
    <property type="entry name" value="Ion_transp-like_CBS"/>
</dbReference>
<keyword evidence="14" id="KW-1185">Reference proteome</keyword>
<dbReference type="PROSITE" id="PS51846">
    <property type="entry name" value="CNNM"/>
    <property type="match status" value="1"/>
</dbReference>
<feature type="transmembrane region" description="Helical" evidence="9">
    <location>
        <begin position="138"/>
        <end position="163"/>
    </location>
</feature>
<dbReference type="GeneID" id="7049281"/>
<keyword evidence="4 7" id="KW-1133">Transmembrane helix</keyword>
<reference evidence="12 14" key="1">
    <citation type="journal article" date="2011" name="Science">
        <title>Comparative functional genomics of the fission yeasts.</title>
        <authorList>
            <person name="Rhind N."/>
            <person name="Chen Z."/>
            <person name="Yassour M."/>
            <person name="Thompson D.A."/>
            <person name="Haas B.J."/>
            <person name="Habib N."/>
            <person name="Wapinski I."/>
            <person name="Roy S."/>
            <person name="Lin M.F."/>
            <person name="Heiman D.I."/>
            <person name="Young S.K."/>
            <person name="Furuya K."/>
            <person name="Guo Y."/>
            <person name="Pidoux A."/>
            <person name="Chen H.M."/>
            <person name="Robbertse B."/>
            <person name="Goldberg J.M."/>
            <person name="Aoki K."/>
            <person name="Bayne E.H."/>
            <person name="Berlin A.M."/>
            <person name="Desjardins C.A."/>
            <person name="Dobbs E."/>
            <person name="Dukaj L."/>
            <person name="Fan L."/>
            <person name="FitzGerald M.G."/>
            <person name="French C."/>
            <person name="Gujja S."/>
            <person name="Hansen K."/>
            <person name="Keifenheim D."/>
            <person name="Levin J.Z."/>
            <person name="Mosher R.A."/>
            <person name="Mueller C.A."/>
            <person name="Pfiffner J."/>
            <person name="Priest M."/>
            <person name="Russ C."/>
            <person name="Smialowska A."/>
            <person name="Swoboda P."/>
            <person name="Sykes S.M."/>
            <person name="Vaughn M."/>
            <person name="Vengrova S."/>
            <person name="Yoder R."/>
            <person name="Zeng Q."/>
            <person name="Allshire R."/>
            <person name="Baulcombe D."/>
            <person name="Birren B.W."/>
            <person name="Brown W."/>
            <person name="Ekwall K."/>
            <person name="Kellis M."/>
            <person name="Leatherwood J."/>
            <person name="Levin H."/>
            <person name="Margalit H."/>
            <person name="Martienssen R."/>
            <person name="Nieduszynski C.A."/>
            <person name="Spatafora J.W."/>
            <person name="Friedman N."/>
            <person name="Dalgaard J.Z."/>
            <person name="Baumann P."/>
            <person name="Niki H."/>
            <person name="Regev A."/>
            <person name="Nusbaum C."/>
        </authorList>
    </citation>
    <scope>NUCLEOTIDE SEQUENCE [LARGE SCALE GENOMIC DNA]</scope>
    <source>
        <strain evidence="14">yFS275 / FY16936</strain>
    </source>
</reference>
<evidence type="ECO:0000256" key="8">
    <source>
        <dbReference type="SAM" id="MobiDB-lite"/>
    </source>
</evidence>
<proteinExistence type="predicted"/>
<evidence type="ECO:0000256" key="9">
    <source>
        <dbReference type="SAM" id="Phobius"/>
    </source>
</evidence>
<sequence length="705" mass="76992">MLSRLRYLIFSISYFSKLVHSIPVGENQLHGFSGDEKAGMSVLPALPNVSEYMGRLLVSVFLILLGGVFAGLTIALMGVDDLHLEVLARSGDEKEQLYSKKVLGLLRRGKHWVLVTLLLGNVIVNETLPIVFDSIIGGGWPAVILSTAMIVIFGEVIPQAVCVRYGLMIGAKLEPLVLFMMYLLYPIAYPMALVLDACLGKAEGTMYKKSGLKTLVTLHRDLGLDKLNQDEVTIINAVLDLREKPARTIMTPIENVFTLSADRILDEALIEEIVFAGYSRIPIHKPGFPTDFIGMLLIKTLLGYDPEDRLPVYSFPLATLPETWPETSCLDLLNYCQEGKSHMILVSTSPGENHGAIGVITLEDIVEELIGEEIIDETDVYIDVRQKLRRVNNTNAFWQRLFHRAHMKHLDALRKSPRPDIQGKGTPNEYVPILNPKNAAINPKIHSTERIKVKPASNALALGRSYGSIDTHRRAASEAADGKVKSVNAELQRNTSSSPDLQKSALLDSTTTATSTTAEPSSTVSAPAVTVSKESEQPSKDQATTSPANTVNASSPHSSPTVEAGSSEQLKEQSAVYHAKPHGSVSSSYSGRRVRLGNVIESRHVTEDGVERVVVAPTDSVHGCGDDVVEMKEVNGILVPKVSTSTTPSNIPSRPISRAGSDAFSLGTSLGTGETSKSLSNLSAKSFASRVKRNRRRRHRRRTRR</sequence>
<feature type="transmembrane region" description="Helical" evidence="9">
    <location>
        <begin position="56"/>
        <end position="79"/>
    </location>
</feature>
<dbReference type="EMBL" id="KE651167">
    <property type="protein sequence ID" value="EEB08939.2"/>
    <property type="molecule type" value="Genomic_DNA"/>
</dbReference>
<dbReference type="GO" id="GO:0010960">
    <property type="term" value="P:magnesium ion homeostasis"/>
    <property type="evidence" value="ECO:0007669"/>
    <property type="project" value="InterPro"/>
</dbReference>
<evidence type="ECO:0000259" key="10">
    <source>
        <dbReference type="PROSITE" id="PS51371"/>
    </source>
</evidence>
<feature type="compositionally biased region" description="Low complexity" evidence="8">
    <location>
        <begin position="509"/>
        <end position="532"/>
    </location>
</feature>
<dbReference type="OMA" id="KSHMILI"/>
<dbReference type="HOGENOM" id="CLU_011310_3_1_1"/>
<feature type="region of interest" description="Disordered" evidence="8">
    <location>
        <begin position="667"/>
        <end position="705"/>
    </location>
</feature>
<evidence type="ECO:0000313" key="12">
    <source>
        <dbReference type="EMBL" id="EEB08939.2"/>
    </source>
</evidence>
<dbReference type="PANTHER" id="PTHR12064:SF97">
    <property type="entry name" value="METAL TRANSPORTER CNNM-5"/>
    <property type="match status" value="1"/>
</dbReference>
<dbReference type="InterPro" id="IPR045095">
    <property type="entry name" value="ACDP"/>
</dbReference>
<dbReference type="PANTHER" id="PTHR12064">
    <property type="entry name" value="METAL TRANSPORTER CNNM"/>
    <property type="match status" value="1"/>
</dbReference>
<feature type="compositionally biased region" description="Polar residues" evidence="8">
    <location>
        <begin position="667"/>
        <end position="686"/>
    </location>
</feature>
<evidence type="ECO:0000256" key="4">
    <source>
        <dbReference type="ARBA" id="ARBA00022989"/>
    </source>
</evidence>
<evidence type="ECO:0000313" key="13">
    <source>
        <dbReference type="JaponicusDB" id="SJAG_04111"/>
    </source>
</evidence>
<keyword evidence="2 7" id="KW-0812">Transmembrane</keyword>
<dbReference type="OrthoDB" id="5353557at2759"/>
<gene>
    <name evidence="13" type="primary">mam301</name>
    <name evidence="12" type="ORF">SJAG_04111</name>
</gene>
<dbReference type="CDD" id="cd04590">
    <property type="entry name" value="CBS_pair_CorC_HlyC_assoc"/>
    <property type="match status" value="1"/>
</dbReference>
<evidence type="ECO:0000256" key="6">
    <source>
        <dbReference type="PROSITE-ProRule" id="PRU00703"/>
    </source>
</evidence>
<dbReference type="Proteomes" id="UP000001744">
    <property type="component" value="Unassembled WGS sequence"/>
</dbReference>
<feature type="transmembrane region" description="Helical" evidence="9">
    <location>
        <begin position="175"/>
        <end position="195"/>
    </location>
</feature>
<feature type="region of interest" description="Disordered" evidence="8">
    <location>
        <begin position="473"/>
        <end position="590"/>
    </location>
</feature>
<evidence type="ECO:0000256" key="3">
    <source>
        <dbReference type="ARBA" id="ARBA00022737"/>
    </source>
</evidence>
<dbReference type="eggNOG" id="KOG2118">
    <property type="taxonomic scope" value="Eukaryota"/>
</dbReference>
<dbReference type="InterPro" id="IPR000644">
    <property type="entry name" value="CBS_dom"/>
</dbReference>